<dbReference type="GO" id="GO:1990116">
    <property type="term" value="P:ribosome-associated ubiquitin-dependent protein catabolic process"/>
    <property type="evidence" value="ECO:0007669"/>
    <property type="project" value="UniProtKB-UniRule"/>
</dbReference>
<keyword evidence="8 16" id="KW-0808">Transferase</keyword>
<dbReference type="InterPro" id="IPR039804">
    <property type="entry name" value="RING-CH-C4HC3_LTN1"/>
</dbReference>
<keyword evidence="12 16" id="KW-0833">Ubl conjugation pathway</keyword>
<dbReference type="AlphaFoldDB" id="M1KJF4"/>
<dbReference type="VEuPathDB" id="MicrosporidiaDB:AEWQ_051100"/>
<dbReference type="EC" id="2.3.2.27" evidence="5 16"/>
<dbReference type="SUPFAM" id="SSF57850">
    <property type="entry name" value="RING/U-box"/>
    <property type="match status" value="1"/>
</dbReference>
<sequence length="1063" mass="122156">MNPFVEGLQFDSRLYEIVSKIGKRSEKTKLRGLLELKDVLDTVDVEANIDTLLEIVEDTIKSQNLQIKNLSIDVLYKLLSSVEDRSKFKKVLSAWLYGFIENPEYVVSRKIFAEFVDIGELEDEFVRMLDFKEDPVLGLVCLQLLVKKGRKDYSRMAAESIEYLDMNSPRELREVYKLCKALGRIEGLYEKVIAVKGPKLANLKWRLLLDISDTVPECIRDDGKYLDGDILSRVVERLNVCDDIPVRSPDSLRVVFSKVKNKEEYLKEYLKNGSLEGLCILEFLGDFQFLNENVDFDVVNRLVKNVINIHFQGDEDISKLVAKMDVKDSSRNMGHLDNGQEDNHFHKCSSIGPDGNEDILKALLSSLDGVQGKRKIIRGDILNVELNPQEFTREEVEEVFQHSVNVFPKEYMLNTSFTCDLLPLVLKYPEDVEEEKIRKTVCKDSLKLFMDACKDLDLLRSLVFSYDDRSLMEIYLSSDTPPALDLDFYYRLGDRVDRPRVIDYSRILEEYLDSGFIRSMVEKNVINRDMLYNAVVLQLSSLEVPISTSYTNPFYDLDECFYKNVGIREQSQVLLKLRDLYMKIYKGPGEAFLLLLLDAMCDDEDESLGRELRSRGIEDGRNMLGKNVLQSKSTIDRWRGIYLGENHHFVEKVFSDLGLPSRRCSDRKLEQLLERGGPRAIDYVLRKHDVPPQFVASVDFSYLSNEALSRAVSTLELACRKGFPINFVELPFEGCPEFPNADRESADDNLLMLLAKSNYRNLRSLDMKGVVRMIERDHLLSRKEFYRKRHTIYLPLLRSIYGHIADSVLNMYSISRLDMNSVDSEVYVLLRGCFLGSTVLFWDLLLNSLLIVRNISINAFFEKMVGEKEEWRVFLQDAGLEQRSLFAFVFPNIFSSIPKMEVSLDSFILKEASRTIADVTVKARKLTNGFDIGITYTAGGTLFTALIAIPSGYPYKKPIFTSEIGRKSLLNLRINEMIKKCSKFMELVGLWKINIDEKISGHRECPICYFVIDMHDSSFPSSRCATCKNKFHTRCIVKWAATGARSNCPVCRRPIEITSVKVP</sequence>
<feature type="domain" description="RING-type" evidence="17">
    <location>
        <begin position="1005"/>
        <end position="1052"/>
    </location>
</feature>
<evidence type="ECO:0000256" key="13">
    <source>
        <dbReference type="ARBA" id="ARBA00022833"/>
    </source>
</evidence>
<comment type="subunit">
    <text evidence="16">Component of the ribosome quality control complex (RQC).</text>
</comment>
<evidence type="ECO:0000256" key="5">
    <source>
        <dbReference type="ARBA" id="ARBA00012483"/>
    </source>
</evidence>
<protein>
    <recommendedName>
        <fullName evidence="6 16">E3 ubiquitin-protein ligase listerin</fullName>
        <ecNumber evidence="5 16">2.3.2.27</ecNumber>
    </recommendedName>
    <alternativeName>
        <fullName evidence="16">RING-type E3 ubiquitin transferase listerin</fullName>
    </alternativeName>
</protein>
<evidence type="ECO:0000256" key="8">
    <source>
        <dbReference type="ARBA" id="ARBA00022679"/>
    </source>
</evidence>
<dbReference type="InterPro" id="IPR013083">
    <property type="entry name" value="Znf_RING/FYVE/PHD"/>
</dbReference>
<dbReference type="FunFam" id="3.30.40.10:FF:000038">
    <property type="entry name" value="E3 ubiquitin-protein ligase listerin"/>
    <property type="match status" value="1"/>
</dbReference>
<dbReference type="PROSITE" id="PS50089">
    <property type="entry name" value="ZF_RING_2"/>
    <property type="match status" value="1"/>
</dbReference>
<dbReference type="CDD" id="cd16491">
    <property type="entry name" value="RING-CH-C4HC3_LTN1"/>
    <property type="match status" value="1"/>
</dbReference>
<evidence type="ECO:0000256" key="14">
    <source>
        <dbReference type="ARBA" id="ARBA00055150"/>
    </source>
</evidence>
<dbReference type="Gene3D" id="3.30.40.10">
    <property type="entry name" value="Zinc/RING finger domain, C3HC4 (zinc finger)"/>
    <property type="match status" value="1"/>
</dbReference>
<dbReference type="UniPathway" id="UPA00143"/>
<evidence type="ECO:0000313" key="18">
    <source>
        <dbReference type="EMBL" id="AGE95351.1"/>
    </source>
</evidence>
<dbReference type="SMART" id="SM00184">
    <property type="entry name" value="RING"/>
    <property type="match status" value="1"/>
</dbReference>
<evidence type="ECO:0000256" key="1">
    <source>
        <dbReference type="ARBA" id="ARBA00000900"/>
    </source>
</evidence>
<evidence type="ECO:0000256" key="16">
    <source>
        <dbReference type="RuleBase" id="RU367090"/>
    </source>
</evidence>
<comment type="function">
    <text evidence="16">E3 ubiquitin-protein ligase. Component of the ribosome quality control complex (RQC), a ribosome-associated complex that mediates ubiquitination and extraction of incompletely synthesized nascent chains for proteasomal degradation.</text>
</comment>
<evidence type="ECO:0000256" key="11">
    <source>
        <dbReference type="ARBA" id="ARBA00022771"/>
    </source>
</evidence>
<dbReference type="InterPro" id="IPR039795">
    <property type="entry name" value="LTN1/Rkr1"/>
</dbReference>
<dbReference type="VEuPathDB" id="MicrosporidiaDB:AEWR_051100"/>
<name>M1KJF4_ENCCN</name>
<proteinExistence type="inferred from homology"/>
<dbReference type="GO" id="GO:0043023">
    <property type="term" value="F:ribosomal large subunit binding"/>
    <property type="evidence" value="ECO:0007669"/>
    <property type="project" value="TreeGrafter"/>
</dbReference>
<dbReference type="GO" id="GO:0061630">
    <property type="term" value="F:ubiquitin protein ligase activity"/>
    <property type="evidence" value="ECO:0007669"/>
    <property type="project" value="UniProtKB-UniRule"/>
</dbReference>
<evidence type="ECO:0000256" key="3">
    <source>
        <dbReference type="ARBA" id="ARBA00004906"/>
    </source>
</evidence>
<evidence type="ECO:0000256" key="12">
    <source>
        <dbReference type="ARBA" id="ARBA00022786"/>
    </source>
</evidence>
<comment type="pathway">
    <text evidence="3 16">Protein modification; protein ubiquitination.</text>
</comment>
<keyword evidence="11 15" id="KW-0863">Zinc-finger</keyword>
<dbReference type="GO" id="GO:0008270">
    <property type="term" value="F:zinc ion binding"/>
    <property type="evidence" value="ECO:0007669"/>
    <property type="project" value="UniProtKB-KW"/>
</dbReference>
<dbReference type="GO" id="GO:0016567">
    <property type="term" value="P:protein ubiquitination"/>
    <property type="evidence" value="ECO:0007669"/>
    <property type="project" value="UniProtKB-UniPathway"/>
</dbReference>
<reference evidence="18" key="1">
    <citation type="journal article" date="2013" name="Eukaryot. Cell">
        <title>Extremely Reduced Levels of Heterozygosity in the Vertebrate Pathogen Encephalitozoon cuniculi.</title>
        <authorList>
            <person name="Selman M."/>
            <person name="Sak B."/>
            <person name="Kvac M."/>
            <person name="Farinelli L."/>
            <person name="Weiss L.M."/>
            <person name="Corradi N."/>
        </authorList>
    </citation>
    <scope>NUCLEOTIDE SEQUENCE</scope>
</reference>
<keyword evidence="13 16" id="KW-0862">Zinc</keyword>
<comment type="catalytic activity">
    <reaction evidence="1 16">
        <text>S-ubiquitinyl-[E2 ubiquitin-conjugating enzyme]-L-cysteine + [acceptor protein]-L-lysine = [E2 ubiquitin-conjugating enzyme]-L-cysteine + N(6)-ubiquitinyl-[acceptor protein]-L-lysine.</text>
        <dbReference type="EC" id="2.3.2.27"/>
    </reaction>
</comment>
<evidence type="ECO:0000256" key="4">
    <source>
        <dbReference type="ARBA" id="ARBA00007997"/>
    </source>
</evidence>
<organism evidence="18">
    <name type="scientific">Encephalitozoon cuniculi</name>
    <name type="common">Microsporidian parasite</name>
    <dbReference type="NCBI Taxonomy" id="6035"/>
    <lineage>
        <taxon>Eukaryota</taxon>
        <taxon>Fungi</taxon>
        <taxon>Fungi incertae sedis</taxon>
        <taxon>Microsporidia</taxon>
        <taxon>Unikaryonidae</taxon>
        <taxon>Encephalitozoon</taxon>
    </lineage>
</organism>
<evidence type="ECO:0000256" key="15">
    <source>
        <dbReference type="PROSITE-ProRule" id="PRU00175"/>
    </source>
</evidence>
<dbReference type="VEuPathDB" id="MicrosporidiaDB:AEWD_051100"/>
<evidence type="ECO:0000259" key="17">
    <source>
        <dbReference type="PROSITE" id="PS50089"/>
    </source>
</evidence>
<comment type="function">
    <text evidence="14">E3 ubiquitin-protein ligase component of the ribosome quality control complex (RQC), a ribosome-associated complex that mediates ubiquitination and extraction of incompletely synthesized nascent chains for proteasomal degradation. Mediates ubiquitination of proteins derived from mRNAs lacking stop codons (non-stop proteins) and other translation arrest products induced by poly-lysine sequences and tandem rare codons. Ubiquitination leads to CDC48 recruitment for extraction and degradation of the incomplete translation product. May indirectly play a role in chromatin function and transcription.</text>
</comment>
<dbReference type="InterPro" id="IPR001841">
    <property type="entry name" value="Znf_RING"/>
</dbReference>
<dbReference type="PANTHER" id="PTHR12389:SF0">
    <property type="entry name" value="E3 UBIQUITIN-PROTEIN LIGASE LISTERIN"/>
    <property type="match status" value="1"/>
</dbReference>
<evidence type="ECO:0000256" key="7">
    <source>
        <dbReference type="ARBA" id="ARBA00022490"/>
    </source>
</evidence>
<dbReference type="EMBL" id="KC513607">
    <property type="protein sequence ID" value="AGE95351.1"/>
    <property type="molecule type" value="Genomic_DNA"/>
</dbReference>
<accession>M1KJF4</accession>
<comment type="similarity">
    <text evidence="4 16">Belongs to the LTN1 family.</text>
</comment>
<dbReference type="PANTHER" id="PTHR12389">
    <property type="entry name" value="ZINC FINGER PROTEIN 294"/>
    <property type="match status" value="1"/>
</dbReference>
<keyword evidence="10" id="KW-0677">Repeat</keyword>
<evidence type="ECO:0000256" key="9">
    <source>
        <dbReference type="ARBA" id="ARBA00022723"/>
    </source>
</evidence>
<comment type="subcellular location">
    <subcellularLocation>
        <location evidence="2">Cytoplasm</location>
        <location evidence="2">Cytosol</location>
    </subcellularLocation>
</comment>
<evidence type="ECO:0000256" key="10">
    <source>
        <dbReference type="ARBA" id="ARBA00022737"/>
    </source>
</evidence>
<dbReference type="GO" id="GO:0072344">
    <property type="term" value="P:rescue of stalled ribosome"/>
    <property type="evidence" value="ECO:0007669"/>
    <property type="project" value="UniProtKB-UniRule"/>
</dbReference>
<dbReference type="GO" id="GO:1990112">
    <property type="term" value="C:RQC complex"/>
    <property type="evidence" value="ECO:0007669"/>
    <property type="project" value="UniProtKB-UniRule"/>
</dbReference>
<dbReference type="VEuPathDB" id="MicrosporidiaDB:ECU05_1100"/>
<evidence type="ECO:0000256" key="2">
    <source>
        <dbReference type="ARBA" id="ARBA00004514"/>
    </source>
</evidence>
<keyword evidence="9 16" id="KW-0479">Metal-binding</keyword>
<keyword evidence="7" id="KW-0963">Cytoplasm</keyword>
<gene>
    <name evidence="18" type="ORF">ECU05_1100</name>
</gene>
<dbReference type="VEuPathDB" id="MicrosporidiaDB:M970_051100"/>
<evidence type="ECO:0000256" key="6">
    <source>
        <dbReference type="ARBA" id="ARBA00017157"/>
    </source>
</evidence>
<dbReference type="GO" id="GO:0005829">
    <property type="term" value="C:cytosol"/>
    <property type="evidence" value="ECO:0007669"/>
    <property type="project" value="UniProtKB-SubCell"/>
</dbReference>